<keyword evidence="1" id="KW-1133">Transmembrane helix</keyword>
<keyword evidence="3" id="KW-1185">Reference proteome</keyword>
<accession>A0AAV7PVZ5</accession>
<keyword evidence="1" id="KW-0812">Transmembrane</keyword>
<name>A0AAV7PVZ5_PLEWA</name>
<organism evidence="2 3">
    <name type="scientific">Pleurodeles waltl</name>
    <name type="common">Iberian ribbed newt</name>
    <dbReference type="NCBI Taxonomy" id="8319"/>
    <lineage>
        <taxon>Eukaryota</taxon>
        <taxon>Metazoa</taxon>
        <taxon>Chordata</taxon>
        <taxon>Craniata</taxon>
        <taxon>Vertebrata</taxon>
        <taxon>Euteleostomi</taxon>
        <taxon>Amphibia</taxon>
        <taxon>Batrachia</taxon>
        <taxon>Caudata</taxon>
        <taxon>Salamandroidea</taxon>
        <taxon>Salamandridae</taxon>
        <taxon>Pleurodelinae</taxon>
        <taxon>Pleurodeles</taxon>
    </lineage>
</organism>
<protein>
    <submittedName>
        <fullName evidence="2">Uncharacterized protein</fullName>
    </submittedName>
</protein>
<evidence type="ECO:0000256" key="1">
    <source>
        <dbReference type="SAM" id="Phobius"/>
    </source>
</evidence>
<keyword evidence="1" id="KW-0472">Membrane</keyword>
<dbReference type="EMBL" id="JANPWB010000011">
    <property type="protein sequence ID" value="KAJ1132256.1"/>
    <property type="molecule type" value="Genomic_DNA"/>
</dbReference>
<evidence type="ECO:0000313" key="3">
    <source>
        <dbReference type="Proteomes" id="UP001066276"/>
    </source>
</evidence>
<dbReference type="Proteomes" id="UP001066276">
    <property type="component" value="Chromosome 7"/>
</dbReference>
<evidence type="ECO:0000313" key="2">
    <source>
        <dbReference type="EMBL" id="KAJ1132256.1"/>
    </source>
</evidence>
<comment type="caution">
    <text evidence="2">The sequence shown here is derived from an EMBL/GenBank/DDBJ whole genome shotgun (WGS) entry which is preliminary data.</text>
</comment>
<dbReference type="AlphaFoldDB" id="A0AAV7PVZ5"/>
<proteinExistence type="predicted"/>
<feature type="transmembrane region" description="Helical" evidence="1">
    <location>
        <begin position="61"/>
        <end position="82"/>
    </location>
</feature>
<gene>
    <name evidence="2" type="ORF">NDU88_010582</name>
</gene>
<reference evidence="2" key="1">
    <citation type="journal article" date="2022" name="bioRxiv">
        <title>Sequencing and chromosome-scale assembly of the giantPleurodeles waltlgenome.</title>
        <authorList>
            <person name="Brown T."/>
            <person name="Elewa A."/>
            <person name="Iarovenko S."/>
            <person name="Subramanian E."/>
            <person name="Araus A.J."/>
            <person name="Petzold A."/>
            <person name="Susuki M."/>
            <person name="Suzuki K.-i.T."/>
            <person name="Hayashi T."/>
            <person name="Toyoda A."/>
            <person name="Oliveira C."/>
            <person name="Osipova E."/>
            <person name="Leigh N.D."/>
            <person name="Simon A."/>
            <person name="Yun M.H."/>
        </authorList>
    </citation>
    <scope>NUCLEOTIDE SEQUENCE</scope>
    <source>
        <strain evidence="2">20211129_DDA</strain>
        <tissue evidence="2">Liver</tissue>
    </source>
</reference>
<sequence>MLYNSTFKTIGDEKHTKSILTVDGPRSRNTKYSCQLWFQDDVLQERTVTLYATGKGPEAPLLLYILLLSSNMLLLITVSIVFQCRNIRESRKALLATRLDGKVSKSCRQTNHTLSKN</sequence>